<gene>
    <name evidence="1" type="ORF">BSU04_31950</name>
</gene>
<sequence>MRERKAEGSLTRALDVCVPVDFIIETSEINHRVPNRSSRFRE</sequence>
<comment type="caution">
    <text evidence="1">The sequence shown here is derived from an EMBL/GenBank/DDBJ whole genome shotgun (WGS) entry which is preliminary data.</text>
</comment>
<protein>
    <submittedName>
        <fullName evidence="1">Uncharacterized protein</fullName>
    </submittedName>
</protein>
<name>A0A226WUC0_CABSO</name>
<proteinExistence type="predicted"/>
<dbReference type="AlphaFoldDB" id="A0A226WUC0"/>
<accession>A0A226WUC0</accession>
<dbReference type="Proteomes" id="UP000214720">
    <property type="component" value="Unassembled WGS sequence"/>
</dbReference>
<reference evidence="2" key="1">
    <citation type="submission" date="2017-01" db="EMBL/GenBank/DDBJ databases">
        <title>Genome Analysis of Deinococcus marmoris KOPRI26562.</title>
        <authorList>
            <person name="Kim J.H."/>
            <person name="Oh H.-M."/>
        </authorList>
    </citation>
    <scope>NUCLEOTIDE SEQUENCE [LARGE SCALE GENOMIC DNA]</scope>
    <source>
        <strain evidence="2">PAMC 26633</strain>
    </source>
</reference>
<organism evidence="1 2">
    <name type="scientific">Caballeronia sordidicola</name>
    <name type="common">Burkholderia sordidicola</name>
    <dbReference type="NCBI Taxonomy" id="196367"/>
    <lineage>
        <taxon>Bacteria</taxon>
        <taxon>Pseudomonadati</taxon>
        <taxon>Pseudomonadota</taxon>
        <taxon>Betaproteobacteria</taxon>
        <taxon>Burkholderiales</taxon>
        <taxon>Burkholderiaceae</taxon>
        <taxon>Caballeronia</taxon>
    </lineage>
</organism>
<evidence type="ECO:0000313" key="1">
    <source>
        <dbReference type="EMBL" id="OXC74449.1"/>
    </source>
</evidence>
<dbReference type="EMBL" id="MTHB01000215">
    <property type="protein sequence ID" value="OXC74449.1"/>
    <property type="molecule type" value="Genomic_DNA"/>
</dbReference>
<evidence type="ECO:0000313" key="2">
    <source>
        <dbReference type="Proteomes" id="UP000214720"/>
    </source>
</evidence>